<dbReference type="Proteomes" id="UP001153712">
    <property type="component" value="Chromosome 12"/>
</dbReference>
<proteinExistence type="inferred from homology"/>
<dbReference type="GO" id="GO:0003697">
    <property type="term" value="F:single-stranded DNA binding"/>
    <property type="evidence" value="ECO:0007669"/>
    <property type="project" value="UniProtKB-UniRule"/>
</dbReference>
<dbReference type="EMBL" id="OU900105">
    <property type="protein sequence ID" value="CAG9856556.1"/>
    <property type="molecule type" value="Genomic_DNA"/>
</dbReference>
<evidence type="ECO:0000313" key="10">
    <source>
        <dbReference type="EMBL" id="CAG9856556.1"/>
    </source>
</evidence>
<dbReference type="InterPro" id="IPR008806">
    <property type="entry name" value="RNA_pol_III_Rpc82_C"/>
</dbReference>
<reference evidence="10" key="1">
    <citation type="submission" date="2022-01" db="EMBL/GenBank/DDBJ databases">
        <authorList>
            <person name="King R."/>
        </authorList>
    </citation>
    <scope>NUCLEOTIDE SEQUENCE</scope>
</reference>
<evidence type="ECO:0000259" key="9">
    <source>
        <dbReference type="Pfam" id="PF22536"/>
    </source>
</evidence>
<dbReference type="Pfam" id="PF08221">
    <property type="entry name" value="HTH_9"/>
    <property type="match status" value="1"/>
</dbReference>
<dbReference type="InterPro" id="IPR039748">
    <property type="entry name" value="RPC3"/>
</dbReference>
<comment type="similarity">
    <text evidence="2 6">Belongs to the eukaryotic RPC3/POLR3C RNA polymerase subunit family.</text>
</comment>
<dbReference type="GO" id="GO:0006351">
    <property type="term" value="P:DNA-templated transcription"/>
    <property type="evidence" value="ECO:0007669"/>
    <property type="project" value="InterPro"/>
</dbReference>
<organism evidence="10 11">
    <name type="scientific">Phyllotreta striolata</name>
    <name type="common">Striped flea beetle</name>
    <name type="synonym">Crioceris striolata</name>
    <dbReference type="NCBI Taxonomy" id="444603"/>
    <lineage>
        <taxon>Eukaryota</taxon>
        <taxon>Metazoa</taxon>
        <taxon>Ecdysozoa</taxon>
        <taxon>Arthropoda</taxon>
        <taxon>Hexapoda</taxon>
        <taxon>Insecta</taxon>
        <taxon>Pterygota</taxon>
        <taxon>Neoptera</taxon>
        <taxon>Endopterygota</taxon>
        <taxon>Coleoptera</taxon>
        <taxon>Polyphaga</taxon>
        <taxon>Cucujiformia</taxon>
        <taxon>Chrysomeloidea</taxon>
        <taxon>Chrysomelidae</taxon>
        <taxon>Galerucinae</taxon>
        <taxon>Alticini</taxon>
        <taxon>Phyllotreta</taxon>
    </lineage>
</organism>
<feature type="domain" description="RNA polymerase III subunit RPC82-related helix-turn-helix" evidence="8">
    <location>
        <begin position="8"/>
        <end position="67"/>
    </location>
</feature>
<dbReference type="OrthoDB" id="272392at2759"/>
<evidence type="ECO:0000259" key="7">
    <source>
        <dbReference type="Pfam" id="PF05645"/>
    </source>
</evidence>
<comment type="subunit">
    <text evidence="6">Component of the RNA polymerase III (Pol III) complex consisting of 17 subunits.</text>
</comment>
<dbReference type="InterPro" id="IPR036388">
    <property type="entry name" value="WH-like_DNA-bd_sf"/>
</dbReference>
<gene>
    <name evidence="10" type="ORF">PHYEVI_LOCUS2976</name>
</gene>
<dbReference type="InterPro" id="IPR055207">
    <property type="entry name" value="POLR3C_WHD"/>
</dbReference>
<dbReference type="FunFam" id="1.10.10.10:FF:000199">
    <property type="entry name" value="DNA-directed RNA polymerase III subunit RPC3"/>
    <property type="match status" value="1"/>
</dbReference>
<evidence type="ECO:0000313" key="11">
    <source>
        <dbReference type="Proteomes" id="UP001153712"/>
    </source>
</evidence>
<evidence type="ECO:0000256" key="1">
    <source>
        <dbReference type="ARBA" id="ARBA00004123"/>
    </source>
</evidence>
<keyword evidence="3 6" id="KW-0240">DNA-directed RNA polymerase</keyword>
<dbReference type="InterPro" id="IPR013197">
    <property type="entry name" value="RNA_pol_III_RPC82-rel_HTH"/>
</dbReference>
<sequence length="504" mass="58575">MSSQLGKVVSLILIDRFGPVVERVGTSLYQFGSSPLLHIKKRTDLPISKIKESLTILIKYQLATFAVNQNENIANYSIDTDKVLLMLRYPKYINIIKKKFGDSSEMIVEECLQRSYITASEVILKVHERLTKNEESIPLSQLKNEFISLVNAKYLIRLPVNEAVDKPVPKLVEQEIHTLPPVDVILLQKFKAGEAVLLPDKDIYWHVNFDRFHQDMRDKIIISAFTKKFDENAGELVKILLQQMYIRTDPWADVTNPIPILEIKDLARKQKNLGQLNAFFDQYVNVIEQDHSNLIRKSGEASGGSFQIYLKDAYKQFAWELIEQCVMEKFDSKAARIFRLVKLKQYIEPNMIQKLVMIPAKEAKRLTYQLYEENFLHIQELRKQAVGGGGPSKLYTLFHIKLELVARMILELCYKTLFNIMTRRNHDKSTNKRIIDKKQRVDTITLGMRSQGAEEEQLAEIEEMITPPEKEIIARIEKNMKKLNSIELEIDDTIFLLQMYLMYN</sequence>
<evidence type="ECO:0000256" key="6">
    <source>
        <dbReference type="RuleBase" id="RU367076"/>
    </source>
</evidence>
<keyword evidence="4 6" id="KW-0804">Transcription</keyword>
<feature type="domain" description="DNA-directed RNA polymerase III subunit RPC3 winged-helix" evidence="9">
    <location>
        <begin position="322"/>
        <end position="400"/>
    </location>
</feature>
<dbReference type="PANTHER" id="PTHR12949">
    <property type="entry name" value="RNA POLYMERASE III DNA DIRECTED -RELATED"/>
    <property type="match status" value="1"/>
</dbReference>
<evidence type="ECO:0000259" key="8">
    <source>
        <dbReference type="Pfam" id="PF08221"/>
    </source>
</evidence>
<feature type="domain" description="RNA polymerase III Rpc82 C -terminal" evidence="7">
    <location>
        <begin position="199"/>
        <end position="316"/>
    </location>
</feature>
<name>A0A9N9TJC8_PHYSR</name>
<keyword evidence="11" id="KW-1185">Reference proteome</keyword>
<dbReference type="AlphaFoldDB" id="A0A9N9TJC8"/>
<protein>
    <recommendedName>
        <fullName evidence="6">DNA-directed RNA polymerase III subunit RPC3</fullName>
        <shortName evidence="6">RNA polymerase III subunit C3</shortName>
    </recommendedName>
</protein>
<evidence type="ECO:0000256" key="5">
    <source>
        <dbReference type="ARBA" id="ARBA00023242"/>
    </source>
</evidence>
<accession>A0A9N9TJC8</accession>
<evidence type="ECO:0000256" key="4">
    <source>
        <dbReference type="ARBA" id="ARBA00023163"/>
    </source>
</evidence>
<dbReference type="GO" id="GO:0005666">
    <property type="term" value="C:RNA polymerase III complex"/>
    <property type="evidence" value="ECO:0007669"/>
    <property type="project" value="UniProtKB-UniRule"/>
</dbReference>
<evidence type="ECO:0000256" key="2">
    <source>
        <dbReference type="ARBA" id="ARBA00007206"/>
    </source>
</evidence>
<dbReference type="Gene3D" id="1.10.10.10">
    <property type="entry name" value="Winged helix-like DNA-binding domain superfamily/Winged helix DNA-binding domain"/>
    <property type="match status" value="4"/>
</dbReference>
<dbReference type="Gene3D" id="6.10.140.1450">
    <property type="match status" value="1"/>
</dbReference>
<dbReference type="Pfam" id="PF05645">
    <property type="entry name" value="RNA_pol_Rpc82"/>
    <property type="match status" value="1"/>
</dbReference>
<keyword evidence="5 6" id="KW-0539">Nucleus</keyword>
<dbReference type="PANTHER" id="PTHR12949:SF0">
    <property type="entry name" value="DNA-DIRECTED RNA POLYMERASE III SUBUNIT RPC3"/>
    <property type="match status" value="1"/>
</dbReference>
<comment type="subcellular location">
    <subcellularLocation>
        <location evidence="1 6">Nucleus</location>
    </subcellularLocation>
</comment>
<dbReference type="Pfam" id="PF22536">
    <property type="entry name" value="WHD_POLR3C"/>
    <property type="match status" value="1"/>
</dbReference>
<comment type="function">
    <text evidence="6">DNA-dependent RNA polymerase catalyzes the transcription of DNA into RNA using the four ribonucleoside triphosphates as substrates. Specific core component of RNA polymerase III which synthesizes small RNAs, such as 5S rRNA and tRNAs.</text>
</comment>
<evidence type="ECO:0000256" key="3">
    <source>
        <dbReference type="ARBA" id="ARBA00022478"/>
    </source>
</evidence>
<dbReference type="Pfam" id="PF20912">
    <property type="entry name" value="RPC3_helical"/>
    <property type="match status" value="1"/>
</dbReference>